<reference evidence="1" key="1">
    <citation type="submission" date="2014-12" db="EMBL/GenBank/DDBJ databases">
        <authorList>
            <person name="Kronenberg B."/>
            <person name="Kane N.C."/>
            <person name="Keepers K."/>
            <person name="Collier-Zans E."/>
            <person name="Kindsvatter R."/>
            <person name="Mendieta J."/>
        </authorList>
    </citation>
    <scope>NUCLEOTIDE SEQUENCE</scope>
</reference>
<evidence type="ECO:0000313" key="1">
    <source>
        <dbReference type="EMBL" id="AJR30436.1"/>
    </source>
</evidence>
<name>A0A0D3R434_9SOLA</name>
<dbReference type="AlphaFoldDB" id="A0A0D3R434"/>
<gene>
    <name evidence="1" type="primary">orf56</name>
</gene>
<sequence>MWFRRIQLQENQERRAFPPFRPTLWS</sequence>
<keyword evidence="1" id="KW-0934">Plastid</keyword>
<geneLocation type="chloroplast" evidence="1"/>
<proteinExistence type="predicted"/>
<organism evidence="1">
    <name type="scientific">Vassobia breviflora</name>
    <dbReference type="NCBI Taxonomy" id="126907"/>
    <lineage>
        <taxon>Eukaryota</taxon>
        <taxon>Viridiplantae</taxon>
        <taxon>Streptophyta</taxon>
        <taxon>Embryophyta</taxon>
        <taxon>Tracheophyta</taxon>
        <taxon>Spermatophyta</taxon>
        <taxon>Magnoliopsida</taxon>
        <taxon>eudicotyledons</taxon>
        <taxon>Gunneridae</taxon>
        <taxon>Pentapetalae</taxon>
        <taxon>asterids</taxon>
        <taxon>lamiids</taxon>
        <taxon>Solanales</taxon>
        <taxon>Solanaceae</taxon>
        <taxon>Solanoideae</taxon>
        <taxon>Physaleae</taxon>
        <taxon>Vassobia</taxon>
    </lineage>
</organism>
<dbReference type="EMBL" id="KP295960">
    <property type="protein sequence ID" value="AJR30436.1"/>
    <property type="molecule type" value="Genomic_DNA"/>
</dbReference>
<protein>
    <submittedName>
        <fullName evidence="1">Uncharacterized protein</fullName>
    </submittedName>
</protein>
<keyword evidence="1" id="KW-0150">Chloroplast</keyword>
<accession>A0A0D3R434</accession>